<name>A0A7C8VIZ2_ORBOL</name>
<protein>
    <submittedName>
        <fullName evidence="2">Uncharacterized protein</fullName>
    </submittedName>
</protein>
<gene>
    <name evidence="2" type="ORF">TWF970_000667</name>
</gene>
<proteinExistence type="predicted"/>
<evidence type="ECO:0000313" key="2">
    <source>
        <dbReference type="EMBL" id="KAF3291454.1"/>
    </source>
</evidence>
<organism evidence="2 3">
    <name type="scientific">Orbilia oligospora</name>
    <name type="common">Nematode-trapping fungus</name>
    <name type="synonym">Arthrobotrys oligospora</name>
    <dbReference type="NCBI Taxonomy" id="2813651"/>
    <lineage>
        <taxon>Eukaryota</taxon>
        <taxon>Fungi</taxon>
        <taxon>Dikarya</taxon>
        <taxon>Ascomycota</taxon>
        <taxon>Pezizomycotina</taxon>
        <taxon>Orbiliomycetes</taxon>
        <taxon>Orbiliales</taxon>
        <taxon>Orbiliaceae</taxon>
        <taxon>Orbilia</taxon>
    </lineage>
</organism>
<keyword evidence="1" id="KW-0472">Membrane</keyword>
<sequence length="490" mass="57077">MKRLATIRIERWDADNELITLRTHETTINSTPGSANLHSSRYRAYLPKPNPEEESFLETGKDLCQGETTSFVEMVAFHQSAAKRRWLEHLHSYHDWTAAHDVISFAILSMDALFTTIYFAVSLFMTVYYLSMVDYLKEHETAGEGLSAVIRLLEARAGVTITMSYICLCAFFWLTKRLFIAGSPQLLTEEIDKKYEIYLRMYAIIILVGILRVVTFILACPSFYPEEIMRIRIPHSEFVAKPLIRERGDRNADFIVGDIIIYFWGWSFLFFITAAVSLFGFLISADFVGFIIHPGSVHNRTKYQIFDLFFFTATQPFWTTFDFVLLIFEIFECLFRCCFELLCCRKPQAMSYYDDYSDRHLIGRIRSPRYYNEPKLSATYYWAGRACFKFIRISKYFWHVVKTSVLGMWFGAKWWGMKVKWGVKLKKSRASGMTVILGPYQTAPVRGWTDRGVFDGGRGREPQNGREYQADQFEDIELGEVPARQRTTEI</sequence>
<dbReference type="Proteomes" id="UP000474640">
    <property type="component" value="Unassembled WGS sequence"/>
</dbReference>
<dbReference type="EMBL" id="JAABOJ010000001">
    <property type="protein sequence ID" value="KAF3291454.1"/>
    <property type="molecule type" value="Genomic_DNA"/>
</dbReference>
<reference evidence="2 3" key="1">
    <citation type="submission" date="2020-01" db="EMBL/GenBank/DDBJ databases">
        <authorList>
            <person name="Palmer J.M."/>
        </authorList>
    </citation>
    <scope>NUCLEOTIDE SEQUENCE [LARGE SCALE GENOMIC DNA]</scope>
    <source>
        <strain evidence="2 3">TWF970</strain>
    </source>
</reference>
<comment type="caution">
    <text evidence="2">The sequence shown here is derived from an EMBL/GenBank/DDBJ whole genome shotgun (WGS) entry which is preliminary data.</text>
</comment>
<keyword evidence="1" id="KW-0812">Transmembrane</keyword>
<feature type="transmembrane region" description="Helical" evidence="1">
    <location>
        <begin position="201"/>
        <end position="224"/>
    </location>
</feature>
<evidence type="ECO:0000256" key="1">
    <source>
        <dbReference type="SAM" id="Phobius"/>
    </source>
</evidence>
<dbReference type="AlphaFoldDB" id="A0A7C8VIZ2"/>
<dbReference type="OrthoDB" id="5344989at2759"/>
<feature type="transmembrane region" description="Helical" evidence="1">
    <location>
        <begin position="112"/>
        <end position="131"/>
    </location>
</feature>
<keyword evidence="1" id="KW-1133">Transmembrane helix</keyword>
<accession>A0A7C8VIZ2</accession>
<feature type="transmembrane region" description="Helical" evidence="1">
    <location>
        <begin position="259"/>
        <end position="284"/>
    </location>
</feature>
<feature type="transmembrane region" description="Helical" evidence="1">
    <location>
        <begin position="155"/>
        <end position="174"/>
    </location>
</feature>
<evidence type="ECO:0000313" key="3">
    <source>
        <dbReference type="Proteomes" id="UP000474640"/>
    </source>
</evidence>